<feature type="compositionally biased region" description="Acidic residues" evidence="2">
    <location>
        <begin position="450"/>
        <end position="470"/>
    </location>
</feature>
<dbReference type="EMBL" id="LATX01000931">
    <property type="protein sequence ID" value="KTB44414.1"/>
    <property type="molecule type" value="Genomic_DNA"/>
</dbReference>
<proteinExistence type="predicted"/>
<sequence>MAILDPVQLSSASDMKSQLQTLLDEKEKQLQQAGTLGQRVLAQQMELEERIRQLQQVIGDADSTEGGYESGGEGTVGKEAKEKFQELAETLVQWDRENAVLSSAFGKSSSSSPSMAVAELPREESVGERSKASTSAAAQSRRAKNAAHRADDVEFAFEIGSGLLNEVRRLQSLLGERDKAIQDMKEERDDLEASVEGLRTALKQQEQSADKFKEENWNLEVTLQDLRTQLTNSLAHSAKLEGDTKRLTKSLATTRDAHETAKSDLAATQASLEALQAKHETDVALARKHAAGLQRDKSDLQATVERLKNDVERATRRPGLGAGRFGNTSGQSPGTLGLNADGMPNDFLTPGGPDADSVFTGSTNTRRGKIGYGYTLGDEFDLDVDADSPDASPLPGGASPFMAPSHPRNEIETLQQRLAHAQRQLQTLQGTVRREKREKMELRRKMGMSELDDDNEWVEGEEEEEEEEEQTFPAPTGRKPARQHVGTPYRRGGAIRGRMPRRGGLTLNERLSLVSSQGDDDEYTQFGERRTSMSPERPEDEYEGEDQVPDMTHASPSQAQSNRNSVASVTSIEGMDPAFANVLKRTPSTSSVGRGSPSPLRHSLLRRSTRGRGRPLSGSISSGSRRRGMGLSVGGGRPPSIADAPEDLGRALGDITGSAGNSTAMGIMAELGMDQYEVEVEVETAEMGCQTDDVEPEVREVVKEVPVEVPVEVVKEIPVEVIKEVVKEVPVEVVKEVKVPVEVPVEVVKEVVKEVPVEVIKEVIKEVPVEVVREVEVVKEVKVPVEVVKEVQVPVEVVKEVPAEQSAAARELVNSGVQHEVVAERILDTKNVGTDVLRMVEVEIQTKPMGPSSPAMPIDSERTRKTTITQRDISANSLGSIGETTLRAPAGRAMASSMGSAFGARAFQEDSDTDYDDGATETGQETETDGETDTDDYQDARASIMASTPSGSRDDFHSILTVTDNEGSADEWDDDDDMDAESLRTSKVSQSVASQSRSSFYATPSGSAAAVGIISASIGKPPVTYESKGVEAVIIEEPPARVEAATSTPEAQPLSETPPKPEVREISVQTDALPATPPRTISGLPTTSQSPVMYRVGAGGTATTSSQLFQFVPPAAPSASTNKTNGAVSAGTTGLLPSPVASLFKESAGGFATIFPRRSMDDHRRRPSIESAVSSAADDVASAGARSRVSSANNNGAQSVVDKTRPPMMTLPPPPRAPPPPGSMPPPNFIPERRLPANSTGSYDRDIPPPRPSSPPPPELIQRATTPTFGSVLSVPGGSSRFGSVRGHGSLPPQGLRQPPSTSSFRSAANATGYGHATIHVGKETSTASLVVSDRSGLASPRSSMSSDHNPYLSRNPSMGSRPDAATSNKGGALGDMMGMSRPQGNNPTDPAIIHAITQTMIGEFLYKYTRKTIGKGHGTARHKRFFWVHPYTKTLYWSSADPNSTNVTESSAKSAYIEGVRSVLDPNPMPPGLYQYSVVVSTPQREMKFTAPTKERHDIWLNSLKYLLARPNPANITSPGNATVVPESPVSDHEYLSDDQHLAVNSSPQSQRSRRITRNENSFNATPRGKRSRSQLSVGRGSIGRRSGTPAAEYLKWNGPESPYSPTRSFVDVAGNDDDDDNLDFELHGDSLSDEGGFEGLENVRACCDGRHTVGRAGGKHHHHHHHHHHHDGPGPGSQNGDHIAPARPVSPSAWSFRSSTPSHEGGGSSLFPWGRGEDGKLRFGSRRSAKTAVSSS</sequence>
<feature type="compositionally biased region" description="Polar residues" evidence="2">
    <location>
        <begin position="1694"/>
        <end position="1704"/>
    </location>
</feature>
<feature type="region of interest" description="Disordered" evidence="2">
    <location>
        <begin position="909"/>
        <end position="936"/>
    </location>
</feature>
<feature type="region of interest" description="Disordered" evidence="2">
    <location>
        <begin position="103"/>
        <end position="147"/>
    </location>
</feature>
<name>A0A0W0G789_MONRR</name>
<feature type="compositionally biased region" description="Low complexity" evidence="2">
    <location>
        <begin position="1171"/>
        <end position="1197"/>
    </location>
</feature>
<dbReference type="GO" id="GO:0005739">
    <property type="term" value="C:mitochondrion"/>
    <property type="evidence" value="ECO:0007669"/>
    <property type="project" value="TreeGrafter"/>
</dbReference>
<evidence type="ECO:0000313" key="5">
    <source>
        <dbReference type="Proteomes" id="UP000054988"/>
    </source>
</evidence>
<feature type="region of interest" description="Disordered" evidence="2">
    <location>
        <begin position="1277"/>
        <end position="1307"/>
    </location>
</feature>
<accession>A0A0W0G789</accession>
<dbReference type="GO" id="GO:0015631">
    <property type="term" value="F:tubulin binding"/>
    <property type="evidence" value="ECO:0007669"/>
    <property type="project" value="TreeGrafter"/>
</dbReference>
<feature type="region of interest" description="Disordered" evidence="2">
    <location>
        <begin position="1162"/>
        <end position="1263"/>
    </location>
</feature>
<dbReference type="Proteomes" id="UP000054988">
    <property type="component" value="Unassembled WGS sequence"/>
</dbReference>
<dbReference type="PROSITE" id="PS50003">
    <property type="entry name" value="PH_DOMAIN"/>
    <property type="match status" value="1"/>
</dbReference>
<dbReference type="InterPro" id="IPR024774">
    <property type="entry name" value="PH_dom-Mcp5-type"/>
</dbReference>
<dbReference type="SMART" id="SM00233">
    <property type="entry name" value="PH"/>
    <property type="match status" value="1"/>
</dbReference>
<protein>
    <submittedName>
        <fullName evidence="4">Putative coiled-coil protein</fullName>
    </submittedName>
</protein>
<feature type="compositionally biased region" description="Polar residues" evidence="2">
    <location>
        <begin position="554"/>
        <end position="571"/>
    </location>
</feature>
<feature type="coiled-coil region" evidence="1">
    <location>
        <begin position="9"/>
        <end position="64"/>
    </location>
</feature>
<feature type="compositionally biased region" description="Low complexity" evidence="2">
    <location>
        <begin position="1578"/>
        <end position="1589"/>
    </location>
</feature>
<dbReference type="GO" id="GO:0005543">
    <property type="term" value="F:phospholipid binding"/>
    <property type="evidence" value="ECO:0007669"/>
    <property type="project" value="InterPro"/>
</dbReference>
<dbReference type="InterPro" id="IPR001849">
    <property type="entry name" value="PH_domain"/>
</dbReference>
<feature type="region of interest" description="Disordered" evidence="2">
    <location>
        <begin position="1332"/>
        <end position="1382"/>
    </location>
</feature>
<dbReference type="PANTHER" id="PTHR28190:SF1">
    <property type="entry name" value="NUCLEAR MIGRATION PROTEIN NUM1"/>
    <property type="match status" value="1"/>
</dbReference>
<keyword evidence="1" id="KW-0175">Coiled coil</keyword>
<dbReference type="InterPro" id="IPR053005">
    <property type="entry name" value="Nuclear_Pos-Cytoskel_Interact"/>
</dbReference>
<feature type="compositionally biased region" description="Basic and acidic residues" evidence="2">
    <location>
        <begin position="120"/>
        <end position="131"/>
    </location>
</feature>
<feature type="region of interest" description="Disordered" evidence="2">
    <location>
        <begin position="1042"/>
        <end position="1062"/>
    </location>
</feature>
<dbReference type="CDD" id="cd13365">
    <property type="entry name" value="PH_PLC_plant-like"/>
    <property type="match status" value="1"/>
</dbReference>
<feature type="compositionally biased region" description="Polar residues" evidence="2">
    <location>
        <begin position="1341"/>
        <end position="1359"/>
    </location>
</feature>
<feature type="compositionally biased region" description="Basic residues" evidence="2">
    <location>
        <begin position="1659"/>
        <end position="1672"/>
    </location>
</feature>
<dbReference type="GO" id="GO:0005938">
    <property type="term" value="C:cell cortex"/>
    <property type="evidence" value="ECO:0007669"/>
    <property type="project" value="InterPro"/>
</dbReference>
<dbReference type="Pfam" id="PF12814">
    <property type="entry name" value="Mcp5_PH"/>
    <property type="match status" value="1"/>
</dbReference>
<feature type="compositionally biased region" description="Low complexity" evidence="2">
    <location>
        <begin position="103"/>
        <end position="114"/>
    </location>
</feature>
<feature type="coiled-coil region" evidence="1">
    <location>
        <begin position="170"/>
        <end position="229"/>
    </location>
</feature>
<evidence type="ECO:0000259" key="3">
    <source>
        <dbReference type="PROSITE" id="PS50003"/>
    </source>
</evidence>
<evidence type="ECO:0000256" key="1">
    <source>
        <dbReference type="SAM" id="Coils"/>
    </source>
</evidence>
<feature type="coiled-coil region" evidence="1">
    <location>
        <begin position="258"/>
        <end position="317"/>
    </location>
</feature>
<gene>
    <name evidence="4" type="ORF">WG66_3013</name>
</gene>
<feature type="region of interest" description="Disordered" evidence="2">
    <location>
        <begin position="447"/>
        <end position="649"/>
    </location>
</feature>
<feature type="region of interest" description="Disordered" evidence="2">
    <location>
        <begin position="1656"/>
        <end position="1738"/>
    </location>
</feature>
<dbReference type="eggNOG" id="ENOG502QWQU">
    <property type="taxonomic scope" value="Eukaryota"/>
</dbReference>
<evidence type="ECO:0000313" key="4">
    <source>
        <dbReference type="EMBL" id="KTB44414.1"/>
    </source>
</evidence>
<feature type="compositionally biased region" description="Acidic residues" evidence="2">
    <location>
        <begin position="538"/>
        <end position="548"/>
    </location>
</feature>
<feature type="compositionally biased region" description="Acidic residues" evidence="2">
    <location>
        <begin position="1616"/>
        <end position="1625"/>
    </location>
</feature>
<evidence type="ECO:0000256" key="2">
    <source>
        <dbReference type="SAM" id="MobiDB-lite"/>
    </source>
</evidence>
<organism evidence="4 5">
    <name type="scientific">Moniliophthora roreri</name>
    <name type="common">Frosty pod rot fungus</name>
    <name type="synonym">Monilia roreri</name>
    <dbReference type="NCBI Taxonomy" id="221103"/>
    <lineage>
        <taxon>Eukaryota</taxon>
        <taxon>Fungi</taxon>
        <taxon>Dikarya</taxon>
        <taxon>Basidiomycota</taxon>
        <taxon>Agaricomycotina</taxon>
        <taxon>Agaricomycetes</taxon>
        <taxon>Agaricomycetidae</taxon>
        <taxon>Agaricales</taxon>
        <taxon>Marasmiineae</taxon>
        <taxon>Marasmiaceae</taxon>
        <taxon>Moniliophthora</taxon>
    </lineage>
</organism>
<dbReference type="Gene3D" id="1.10.287.1490">
    <property type="match status" value="1"/>
</dbReference>
<reference evidence="4 5" key="1">
    <citation type="submission" date="2015-12" db="EMBL/GenBank/DDBJ databases">
        <title>Draft genome sequence of Moniliophthora roreri, the causal agent of frosty pod rot of cacao.</title>
        <authorList>
            <person name="Aime M.C."/>
            <person name="Diaz-Valderrama J.R."/>
            <person name="Kijpornyongpan T."/>
            <person name="Phillips-Mora W."/>
        </authorList>
    </citation>
    <scope>NUCLEOTIDE SEQUENCE [LARGE SCALE GENOMIC DNA]</scope>
    <source>
        <strain evidence="4 5">MCA 2952</strain>
    </source>
</reference>
<dbReference type="GO" id="GO:0032065">
    <property type="term" value="P:maintenance of protein location in cell cortex"/>
    <property type="evidence" value="ECO:0007669"/>
    <property type="project" value="InterPro"/>
</dbReference>
<dbReference type="PANTHER" id="PTHR28190">
    <property type="entry name" value="NUCLEAR MIGRATION PROTEIN NUM1"/>
    <property type="match status" value="1"/>
</dbReference>
<feature type="domain" description="PH" evidence="3">
    <location>
        <begin position="1399"/>
        <end position="1510"/>
    </location>
</feature>
<dbReference type="SUPFAM" id="SSF50729">
    <property type="entry name" value="PH domain-like"/>
    <property type="match status" value="1"/>
</dbReference>
<comment type="caution">
    <text evidence="4">The sequence shown here is derived from an EMBL/GenBank/DDBJ whole genome shotgun (WGS) entry which is preliminary data.</text>
</comment>
<feature type="compositionally biased region" description="Basic residues" evidence="2">
    <location>
        <begin position="603"/>
        <end position="613"/>
    </location>
</feature>
<feature type="compositionally biased region" description="Pro residues" evidence="2">
    <location>
        <begin position="1209"/>
        <end position="1229"/>
    </location>
</feature>
<feature type="compositionally biased region" description="Low complexity" evidence="2">
    <location>
        <begin position="614"/>
        <end position="623"/>
    </location>
</feature>
<dbReference type="GO" id="GO:0000226">
    <property type="term" value="P:microtubule cytoskeleton organization"/>
    <property type="evidence" value="ECO:0007669"/>
    <property type="project" value="TreeGrafter"/>
</dbReference>
<feature type="region of interest" description="Disordered" evidence="2">
    <location>
        <begin position="1541"/>
        <end position="1631"/>
    </location>
</feature>
<feature type="compositionally biased region" description="Pro residues" evidence="2">
    <location>
        <begin position="1249"/>
        <end position="1259"/>
    </location>
</feature>